<gene>
    <name evidence="9" type="ORF">OIDMADRAFT_145253</name>
</gene>
<feature type="compositionally biased region" description="Polar residues" evidence="7">
    <location>
        <begin position="474"/>
        <end position="486"/>
    </location>
</feature>
<evidence type="ECO:0000313" key="10">
    <source>
        <dbReference type="Proteomes" id="UP000054321"/>
    </source>
</evidence>
<dbReference type="SMART" id="SM00249">
    <property type="entry name" value="PHD"/>
    <property type="match status" value="1"/>
</dbReference>
<dbReference type="InterPro" id="IPR019786">
    <property type="entry name" value="Zinc_finger_PHD-type_CS"/>
</dbReference>
<dbReference type="InterPro" id="IPR013083">
    <property type="entry name" value="Znf_RING/FYVE/PHD"/>
</dbReference>
<evidence type="ECO:0000256" key="3">
    <source>
        <dbReference type="ARBA" id="ARBA00021616"/>
    </source>
</evidence>
<dbReference type="Pfam" id="PF00628">
    <property type="entry name" value="PHD"/>
    <property type="match status" value="1"/>
</dbReference>
<dbReference type="PROSITE" id="PS51321">
    <property type="entry name" value="TFIIS_CENTRAL"/>
    <property type="match status" value="1"/>
</dbReference>
<feature type="compositionally biased region" description="Basic and acidic residues" evidence="7">
    <location>
        <begin position="17"/>
        <end position="30"/>
    </location>
</feature>
<dbReference type="Gene3D" id="1.10.472.30">
    <property type="entry name" value="Transcription elongation factor S-II, central domain"/>
    <property type="match status" value="1"/>
</dbReference>
<dbReference type="GO" id="GO:0001139">
    <property type="term" value="F:RNA polymerase II complex recruiting activity"/>
    <property type="evidence" value="ECO:0007669"/>
    <property type="project" value="TreeGrafter"/>
</dbReference>
<dbReference type="GO" id="GO:0005634">
    <property type="term" value="C:nucleus"/>
    <property type="evidence" value="ECO:0007669"/>
    <property type="project" value="TreeGrafter"/>
</dbReference>
<dbReference type="InterPro" id="IPR036575">
    <property type="entry name" value="TFIIS_cen_dom_sf"/>
</dbReference>
<evidence type="ECO:0000256" key="5">
    <source>
        <dbReference type="ARBA" id="ARBA00022771"/>
    </source>
</evidence>
<dbReference type="Pfam" id="PF07500">
    <property type="entry name" value="TFIIS_M"/>
    <property type="match status" value="1"/>
</dbReference>
<dbReference type="Pfam" id="PF07744">
    <property type="entry name" value="SPOC"/>
    <property type="match status" value="1"/>
</dbReference>
<feature type="compositionally biased region" description="Polar residues" evidence="7">
    <location>
        <begin position="157"/>
        <end position="170"/>
    </location>
</feature>
<evidence type="ECO:0000259" key="8">
    <source>
        <dbReference type="PROSITE" id="PS51321"/>
    </source>
</evidence>
<dbReference type="OrthoDB" id="79252at2759"/>
<dbReference type="GO" id="GO:0008270">
    <property type="term" value="F:zinc ion binding"/>
    <property type="evidence" value="ECO:0007669"/>
    <property type="project" value="UniProtKB-KW"/>
</dbReference>
<dbReference type="GO" id="GO:0000977">
    <property type="term" value="F:RNA polymerase II transcription regulatory region sequence-specific DNA binding"/>
    <property type="evidence" value="ECO:0007669"/>
    <property type="project" value="TreeGrafter"/>
</dbReference>
<dbReference type="FunCoup" id="A0A0C3GYU2">
    <property type="interactions" value="19"/>
</dbReference>
<dbReference type="SMART" id="SM00510">
    <property type="entry name" value="TFS2M"/>
    <property type="match status" value="1"/>
</dbReference>
<dbReference type="EMBL" id="KN832876">
    <property type="protein sequence ID" value="KIN01136.1"/>
    <property type="molecule type" value="Genomic_DNA"/>
</dbReference>
<keyword evidence="6" id="KW-0862">Zinc</keyword>
<feature type="compositionally biased region" description="Basic and acidic residues" evidence="7">
    <location>
        <begin position="175"/>
        <end position="184"/>
    </location>
</feature>
<feature type="region of interest" description="Disordered" evidence="7">
    <location>
        <begin position="128"/>
        <end position="237"/>
    </location>
</feature>
<dbReference type="InterPro" id="IPR001965">
    <property type="entry name" value="Znf_PHD"/>
</dbReference>
<dbReference type="Pfam" id="PF23257">
    <property type="entry name" value="DUF7071"/>
    <property type="match status" value="1"/>
</dbReference>
<dbReference type="STRING" id="913774.A0A0C3GYU2"/>
<feature type="region of interest" description="Disordered" evidence="7">
    <location>
        <begin position="700"/>
        <end position="768"/>
    </location>
</feature>
<reference evidence="10" key="2">
    <citation type="submission" date="2015-01" db="EMBL/GenBank/DDBJ databases">
        <title>Evolutionary Origins and Diversification of the Mycorrhizal Mutualists.</title>
        <authorList>
            <consortium name="DOE Joint Genome Institute"/>
            <consortium name="Mycorrhizal Genomics Consortium"/>
            <person name="Kohler A."/>
            <person name="Kuo A."/>
            <person name="Nagy L.G."/>
            <person name="Floudas D."/>
            <person name="Copeland A."/>
            <person name="Barry K.W."/>
            <person name="Cichocki N."/>
            <person name="Veneault-Fourrey C."/>
            <person name="LaButti K."/>
            <person name="Lindquist E.A."/>
            <person name="Lipzen A."/>
            <person name="Lundell T."/>
            <person name="Morin E."/>
            <person name="Murat C."/>
            <person name="Riley R."/>
            <person name="Ohm R."/>
            <person name="Sun H."/>
            <person name="Tunlid A."/>
            <person name="Henrissat B."/>
            <person name="Grigoriev I.V."/>
            <person name="Hibbett D.S."/>
            <person name="Martin F."/>
        </authorList>
    </citation>
    <scope>NUCLEOTIDE SEQUENCE [LARGE SCALE GENOMIC DNA]</scope>
    <source>
        <strain evidence="10">Zn</strain>
    </source>
</reference>
<dbReference type="SUPFAM" id="SSF46942">
    <property type="entry name" value="Elongation factor TFIIS domain 2"/>
    <property type="match status" value="1"/>
</dbReference>
<dbReference type="PANTHER" id="PTHR11477:SF11">
    <property type="entry name" value="TRANSCRIPTION FACTOR BYE1"/>
    <property type="match status" value="1"/>
</dbReference>
<dbReference type="InParanoid" id="A0A0C3GYU2"/>
<comment type="function">
    <text evidence="1">Negative regulator of transcription elongation.</text>
</comment>
<dbReference type="InterPro" id="IPR012921">
    <property type="entry name" value="SPOC_C"/>
</dbReference>
<dbReference type="SUPFAM" id="SSF57903">
    <property type="entry name" value="FYVE/PHD zinc finger"/>
    <property type="match status" value="1"/>
</dbReference>
<keyword evidence="10" id="KW-1185">Reference proteome</keyword>
<reference evidence="9 10" key="1">
    <citation type="submission" date="2014-04" db="EMBL/GenBank/DDBJ databases">
        <authorList>
            <consortium name="DOE Joint Genome Institute"/>
            <person name="Kuo A."/>
            <person name="Martino E."/>
            <person name="Perotto S."/>
            <person name="Kohler A."/>
            <person name="Nagy L.G."/>
            <person name="Floudas D."/>
            <person name="Copeland A."/>
            <person name="Barry K.W."/>
            <person name="Cichocki N."/>
            <person name="Veneault-Fourrey C."/>
            <person name="LaButti K."/>
            <person name="Lindquist E.A."/>
            <person name="Lipzen A."/>
            <person name="Lundell T."/>
            <person name="Morin E."/>
            <person name="Murat C."/>
            <person name="Sun H."/>
            <person name="Tunlid A."/>
            <person name="Henrissat B."/>
            <person name="Grigoriev I.V."/>
            <person name="Hibbett D.S."/>
            <person name="Martin F."/>
            <person name="Nordberg H.P."/>
            <person name="Cantor M.N."/>
            <person name="Hua S.X."/>
        </authorList>
    </citation>
    <scope>NUCLEOTIDE SEQUENCE [LARGE SCALE GENOMIC DNA]</scope>
    <source>
        <strain evidence="9 10">Zn</strain>
    </source>
</reference>
<feature type="compositionally biased region" description="Polar residues" evidence="7">
    <location>
        <begin position="706"/>
        <end position="734"/>
    </location>
</feature>
<feature type="domain" description="TFIIS central" evidence="8">
    <location>
        <begin position="248"/>
        <end position="373"/>
    </location>
</feature>
<evidence type="ECO:0000256" key="2">
    <source>
        <dbReference type="ARBA" id="ARBA00011050"/>
    </source>
</evidence>
<feature type="region of interest" description="Disordered" evidence="7">
    <location>
        <begin position="1"/>
        <end position="43"/>
    </location>
</feature>
<dbReference type="GO" id="GO:0006368">
    <property type="term" value="P:transcription elongation by RNA polymerase II"/>
    <property type="evidence" value="ECO:0007669"/>
    <property type="project" value="TreeGrafter"/>
</dbReference>
<evidence type="ECO:0000256" key="4">
    <source>
        <dbReference type="ARBA" id="ARBA00022723"/>
    </source>
</evidence>
<evidence type="ECO:0000313" key="9">
    <source>
        <dbReference type="EMBL" id="KIN01136.1"/>
    </source>
</evidence>
<evidence type="ECO:0000256" key="6">
    <source>
        <dbReference type="ARBA" id="ARBA00022833"/>
    </source>
</evidence>
<dbReference type="GO" id="GO:0031440">
    <property type="term" value="P:regulation of mRNA 3'-end processing"/>
    <property type="evidence" value="ECO:0007669"/>
    <property type="project" value="TreeGrafter"/>
</dbReference>
<dbReference type="GO" id="GO:0006362">
    <property type="term" value="P:transcription elongation by RNA polymerase I"/>
    <property type="evidence" value="ECO:0007669"/>
    <property type="project" value="TreeGrafter"/>
</dbReference>
<dbReference type="Gene3D" id="3.30.40.10">
    <property type="entry name" value="Zinc/RING finger domain, C3HC4 (zinc finger)"/>
    <property type="match status" value="1"/>
</dbReference>
<dbReference type="CDD" id="cd21538">
    <property type="entry name" value="SPOC_TFIIS"/>
    <property type="match status" value="1"/>
</dbReference>
<protein>
    <recommendedName>
        <fullName evidence="3">Transcription factor BYE1</fullName>
    </recommendedName>
</protein>
<feature type="compositionally biased region" description="Basic and acidic residues" evidence="7">
    <location>
        <begin position="422"/>
        <end position="444"/>
    </location>
</feature>
<dbReference type="Proteomes" id="UP000054321">
    <property type="component" value="Unassembled WGS sequence"/>
</dbReference>
<feature type="compositionally biased region" description="Low complexity" evidence="7">
    <location>
        <begin position="740"/>
        <end position="753"/>
    </location>
</feature>
<sequence>MADEPRRSVRATKGQHTKMDLLDHQTDMKKKTTKKGAKKQAVQEEGDEVEVIRCVCGARATSPDDDEPWIACDKCHVWQHNICVGVSTFDDELPENYMCEECDPAYHKPLLDAIGRGEKPWEDNRRAFEQRQQEEEDAAKKKSKKGKGKRTSDPKSELSQTSNGKAKSPSTPVPDVKKEKKESARAGNSKRKSTHDDESSKVCRMIHKKAKYANMSKEPQSKVRKVTHPAPNPPAVTLAPKIIDLESDRQGGAKLIHKALVASIPEAVKTKVYSYSTGETLESKAERLAIEVEDAVYQTHPDKNSYSKQARALVYNIKHNQELCNGLLTKTLAPSHLAVMTTDDMASKELKRETAEMKARSDKQSIMITEDGPRVRRTHKGDEIIEGDGFAVPTETNTSTTTRRRFSSDPSTEISPQSREGSAARDEVELPHDIDSSRSRDAHAIPKQPLSVETKHQNQPRKQSSHGDFDINKVFSSVQQSPTGASPSHARRPSNAPPVGGAGYDPDIDKLLADEDGNESPPYSPAEYDSDPSIVWRGVVTMDSIAKFPAAARHVGGADLTRSSTPLQWSDILQKELRIAGRIDQEKANEYLCSLRYSPPTDVVIVNVTPTGEAASRGFKEMFDYFHSKNRYGVLTNKGVGNIRDTYLVPVAPSPANLPDFIVNLEGHKLSENRTEPTIVIALVIRNEWNPQMLKSYDGAAEARSPSLQSHSSRQMSISGTGPQMSPIASQTPAFASETPSQSPHPLPQLSQEDIQRRQQQKIDQRQGEETAAMILGEFVHAPTVGFLMPQAFQMRALEWEVIRSILESDERARNDLQHLSQVLEIRMAQQPPGSAVPIRS</sequence>
<dbReference type="PANTHER" id="PTHR11477">
    <property type="entry name" value="TRANSCRIPTION FACTOR S-II ZINC FINGER DOMAIN-CONTAINING PROTEIN"/>
    <property type="match status" value="1"/>
</dbReference>
<keyword evidence="5" id="KW-0863">Zinc-finger</keyword>
<proteinExistence type="inferred from homology"/>
<accession>A0A0C3GYU2</accession>
<comment type="similarity">
    <text evidence="2">Belongs to the BYE1 family.</text>
</comment>
<dbReference type="HOGENOM" id="CLU_009292_0_0_1"/>
<feature type="region of interest" description="Disordered" evidence="7">
    <location>
        <begin position="355"/>
        <end position="530"/>
    </location>
</feature>
<dbReference type="InterPro" id="IPR055499">
    <property type="entry name" value="DUF7071"/>
</dbReference>
<keyword evidence="4" id="KW-0479">Metal-binding</keyword>
<dbReference type="GO" id="GO:0031564">
    <property type="term" value="P:transcription antitermination"/>
    <property type="evidence" value="ECO:0007669"/>
    <property type="project" value="TreeGrafter"/>
</dbReference>
<dbReference type="InterPro" id="IPR019787">
    <property type="entry name" value="Znf_PHD-finger"/>
</dbReference>
<dbReference type="InterPro" id="IPR011011">
    <property type="entry name" value="Znf_FYVE_PHD"/>
</dbReference>
<dbReference type="AlphaFoldDB" id="A0A0C3GYU2"/>
<evidence type="ECO:0000256" key="7">
    <source>
        <dbReference type="SAM" id="MobiDB-lite"/>
    </source>
</evidence>
<dbReference type="InterPro" id="IPR003618">
    <property type="entry name" value="TFIIS_cen_dom"/>
</dbReference>
<dbReference type="PROSITE" id="PS01359">
    <property type="entry name" value="ZF_PHD_1"/>
    <property type="match status" value="1"/>
</dbReference>
<organism evidence="9 10">
    <name type="scientific">Oidiodendron maius (strain Zn)</name>
    <dbReference type="NCBI Taxonomy" id="913774"/>
    <lineage>
        <taxon>Eukaryota</taxon>
        <taxon>Fungi</taxon>
        <taxon>Dikarya</taxon>
        <taxon>Ascomycota</taxon>
        <taxon>Pezizomycotina</taxon>
        <taxon>Leotiomycetes</taxon>
        <taxon>Leotiomycetes incertae sedis</taxon>
        <taxon>Myxotrichaceae</taxon>
        <taxon>Oidiodendron</taxon>
    </lineage>
</organism>
<name>A0A0C3GYU2_OIDMZ</name>
<evidence type="ECO:0000256" key="1">
    <source>
        <dbReference type="ARBA" id="ARBA00002311"/>
    </source>
</evidence>
<feature type="compositionally biased region" description="Basic and acidic residues" evidence="7">
    <location>
        <begin position="754"/>
        <end position="768"/>
    </location>
</feature>